<feature type="transmembrane region" description="Helical" evidence="1">
    <location>
        <begin position="98"/>
        <end position="116"/>
    </location>
</feature>
<feature type="domain" description="MgtC/SapB/SrpB/YhiD N-terminal" evidence="2">
    <location>
        <begin position="13"/>
        <end position="142"/>
    </location>
</feature>
<feature type="transmembrane region" description="Helical" evidence="1">
    <location>
        <begin position="345"/>
        <end position="365"/>
    </location>
</feature>
<evidence type="ECO:0000313" key="4">
    <source>
        <dbReference type="EMBL" id="CAJ0850527.1"/>
    </source>
</evidence>
<dbReference type="InterPro" id="IPR025105">
    <property type="entry name" value="DUF4010"/>
</dbReference>
<feature type="transmembrane region" description="Helical" evidence="1">
    <location>
        <begin position="406"/>
        <end position="426"/>
    </location>
</feature>
<keyword evidence="1" id="KW-0472">Membrane</keyword>
<keyword evidence="1" id="KW-0812">Transmembrane</keyword>
<dbReference type="PANTHER" id="PTHR39084">
    <property type="entry name" value="MEMBRANE PROTEIN-RELATED"/>
    <property type="match status" value="1"/>
</dbReference>
<name>A0AA48M0A6_9ZZZZ</name>
<gene>
    <name evidence="4" type="ORF">AMST5_00282</name>
</gene>
<feature type="transmembrane region" description="Helical" evidence="1">
    <location>
        <begin position="314"/>
        <end position="333"/>
    </location>
</feature>
<dbReference type="Pfam" id="PF13194">
    <property type="entry name" value="DUF4010"/>
    <property type="match status" value="1"/>
</dbReference>
<evidence type="ECO:0000259" key="2">
    <source>
        <dbReference type="Pfam" id="PF02308"/>
    </source>
</evidence>
<evidence type="ECO:0000259" key="3">
    <source>
        <dbReference type="Pfam" id="PF13194"/>
    </source>
</evidence>
<feature type="transmembrane region" description="Helical" evidence="1">
    <location>
        <begin position="185"/>
        <end position="203"/>
    </location>
</feature>
<dbReference type="EMBL" id="OY288114">
    <property type="protein sequence ID" value="CAJ0850527.1"/>
    <property type="molecule type" value="Genomic_DNA"/>
</dbReference>
<reference evidence="4" key="1">
    <citation type="submission" date="2023-07" db="EMBL/GenBank/DDBJ databases">
        <authorList>
            <person name="Pelsma A.J. K."/>
        </authorList>
    </citation>
    <scope>NUCLEOTIDE SEQUENCE</scope>
</reference>
<feature type="transmembrane region" description="Helical" evidence="1">
    <location>
        <begin position="242"/>
        <end position="264"/>
    </location>
</feature>
<feature type="transmembrane region" description="Helical" evidence="1">
    <location>
        <begin position="122"/>
        <end position="140"/>
    </location>
</feature>
<feature type="transmembrane region" description="Helical" evidence="1">
    <location>
        <begin position="152"/>
        <end position="170"/>
    </location>
</feature>
<keyword evidence="1" id="KW-1133">Transmembrane helix</keyword>
<dbReference type="AlphaFoldDB" id="A0AA48M0A6"/>
<organism evidence="4">
    <name type="scientific">freshwater sediment metagenome</name>
    <dbReference type="NCBI Taxonomy" id="556182"/>
    <lineage>
        <taxon>unclassified sequences</taxon>
        <taxon>metagenomes</taxon>
        <taxon>ecological metagenomes</taxon>
    </lineage>
</organism>
<proteinExistence type="predicted"/>
<feature type="transmembrane region" description="Helical" evidence="1">
    <location>
        <begin position="215"/>
        <end position="236"/>
    </location>
</feature>
<protein>
    <recommendedName>
        <fullName evidence="5">DUF4010 domain-containing protein</fullName>
    </recommendedName>
</protein>
<dbReference type="PANTHER" id="PTHR39084:SF1">
    <property type="entry name" value="DUF4010 DOMAIN-CONTAINING PROTEIN"/>
    <property type="match status" value="1"/>
</dbReference>
<accession>A0AA48M0A6</accession>
<dbReference type="Pfam" id="PF02308">
    <property type="entry name" value="MgtC"/>
    <property type="match status" value="1"/>
</dbReference>
<feature type="domain" description="DUF4010" evidence="3">
    <location>
        <begin position="190"/>
        <end position="400"/>
    </location>
</feature>
<feature type="transmembrane region" description="Helical" evidence="1">
    <location>
        <begin position="271"/>
        <end position="294"/>
    </location>
</feature>
<feature type="transmembrane region" description="Helical" evidence="1">
    <location>
        <begin position="377"/>
        <end position="399"/>
    </location>
</feature>
<feature type="transmembrane region" description="Helical" evidence="1">
    <location>
        <begin position="41"/>
        <end position="61"/>
    </location>
</feature>
<feature type="transmembrane region" description="Helical" evidence="1">
    <location>
        <begin position="12"/>
        <end position="29"/>
    </location>
</feature>
<sequence length="432" mass="43965">MFEMGAAELIRRLAYALAIGLLIGLERGWGARSEQEGERTAGVRTHGLAALLGGVWGAVAVEFGHDGGAVALALSFLLFGAVMSAFRYREAEHDRTFGATSVVALMLAYALGAFAVAGDEVAAAAAAVATTALLAAKGWLHEWLQRLTWEELRSGLVLLIMSFIFLPILPDRAIDRWGAINPHEIWLLTVLIAAVSFAGYVAVKVVGYRRGITVAGLAGGLASSTATTAALARLAGERPADVGVLAAGALFANAVMGPRVLAVLGVVNPAFGLRLAAPLIAVGLVYLLSGWLVLRRGGGLSDDGDNPVTGANPLDLPAVLKFSALLAAVMILSRVATKVAGSAGVYALAALSGLADVDAISLSMARHGVQEIGMAPAAAAVLLAIFSNTIVKVGLAWGIGGAAMGIRLAVGSLLAFGAGAAALAFIPLPPGL</sequence>
<feature type="transmembrane region" description="Helical" evidence="1">
    <location>
        <begin position="67"/>
        <end position="86"/>
    </location>
</feature>
<evidence type="ECO:0000256" key="1">
    <source>
        <dbReference type="SAM" id="Phobius"/>
    </source>
</evidence>
<dbReference type="InterPro" id="IPR049177">
    <property type="entry name" value="MgtC_SapB_SrpB_YhiD_N"/>
</dbReference>
<evidence type="ECO:0008006" key="5">
    <source>
        <dbReference type="Google" id="ProtNLM"/>
    </source>
</evidence>